<organism evidence="1 2">
    <name type="scientific">Clonorchis sinensis</name>
    <name type="common">Chinese liver fluke</name>
    <dbReference type="NCBI Taxonomy" id="79923"/>
    <lineage>
        <taxon>Eukaryota</taxon>
        <taxon>Metazoa</taxon>
        <taxon>Spiralia</taxon>
        <taxon>Lophotrochozoa</taxon>
        <taxon>Platyhelminthes</taxon>
        <taxon>Trematoda</taxon>
        <taxon>Digenea</taxon>
        <taxon>Opisthorchiida</taxon>
        <taxon>Opisthorchiata</taxon>
        <taxon>Opisthorchiidae</taxon>
        <taxon>Clonorchis</taxon>
    </lineage>
</organism>
<sequence>MCPRYRNVEKFVTISACYFKRTDWIPFTEFSYCSCWFVARIIFTHASCTLKPVSRRANFRCNHYSSKYVADMNSRSEIAQVFNSSCAAYAVPSSADEQLACTLSYASPLALGQSSIFREDVHAYSYR</sequence>
<proteinExistence type="predicted"/>
<evidence type="ECO:0000313" key="2">
    <source>
        <dbReference type="Proteomes" id="UP000008909"/>
    </source>
</evidence>
<gene>
    <name evidence="1" type="ORF">CLF_109688</name>
</gene>
<keyword evidence="2" id="KW-1185">Reference proteome</keyword>
<dbReference type="Proteomes" id="UP000008909">
    <property type="component" value="Unassembled WGS sequence"/>
</dbReference>
<reference key="2">
    <citation type="submission" date="2011-10" db="EMBL/GenBank/DDBJ databases">
        <title>The genome and transcriptome sequence of Clonorchis sinensis provide insights into the carcinogenic liver fluke.</title>
        <authorList>
            <person name="Wang X."/>
            <person name="Huang Y."/>
            <person name="Chen W."/>
            <person name="Liu H."/>
            <person name="Guo L."/>
            <person name="Chen Y."/>
            <person name="Luo F."/>
            <person name="Zhou W."/>
            <person name="Sun J."/>
            <person name="Mao Q."/>
            <person name="Liang P."/>
            <person name="Zhou C."/>
            <person name="Tian Y."/>
            <person name="Men J."/>
            <person name="Lv X."/>
            <person name="Huang L."/>
            <person name="Zhou J."/>
            <person name="Hu Y."/>
            <person name="Li R."/>
            <person name="Zhang F."/>
            <person name="Lei H."/>
            <person name="Li X."/>
            <person name="Hu X."/>
            <person name="Liang C."/>
            <person name="Xu J."/>
            <person name="Wu Z."/>
            <person name="Yu X."/>
        </authorList>
    </citation>
    <scope>NUCLEOTIDE SEQUENCE</scope>
    <source>
        <strain>Henan</strain>
    </source>
</reference>
<evidence type="ECO:0000313" key="1">
    <source>
        <dbReference type="EMBL" id="GAA56039.1"/>
    </source>
</evidence>
<name>G7YSV9_CLOSI</name>
<accession>G7YSV9</accession>
<dbReference type="EMBL" id="DF144140">
    <property type="protein sequence ID" value="GAA56039.1"/>
    <property type="molecule type" value="Genomic_DNA"/>
</dbReference>
<dbReference type="AlphaFoldDB" id="G7YSV9"/>
<reference evidence="1" key="1">
    <citation type="journal article" date="2011" name="Genome Biol.">
        <title>The draft genome of the carcinogenic human liver fluke Clonorchis sinensis.</title>
        <authorList>
            <person name="Wang X."/>
            <person name="Chen W."/>
            <person name="Huang Y."/>
            <person name="Sun J."/>
            <person name="Men J."/>
            <person name="Liu H."/>
            <person name="Luo F."/>
            <person name="Guo L."/>
            <person name="Lv X."/>
            <person name="Deng C."/>
            <person name="Zhou C."/>
            <person name="Fan Y."/>
            <person name="Li X."/>
            <person name="Huang L."/>
            <person name="Hu Y."/>
            <person name="Liang C."/>
            <person name="Hu X."/>
            <person name="Xu J."/>
            <person name="Yu X."/>
        </authorList>
    </citation>
    <scope>NUCLEOTIDE SEQUENCE [LARGE SCALE GENOMIC DNA]</scope>
    <source>
        <strain evidence="1">Henan</strain>
    </source>
</reference>
<protein>
    <submittedName>
        <fullName evidence="1">Uncharacterized protein</fullName>
    </submittedName>
</protein>